<dbReference type="GO" id="GO:0042562">
    <property type="term" value="F:hormone binding"/>
    <property type="evidence" value="ECO:0007669"/>
    <property type="project" value="TreeGrafter"/>
</dbReference>
<dbReference type="FunFam" id="4.10.400.10:FF:000002">
    <property type="entry name" value="Low-density lipoprotein receptor-related protein 1"/>
    <property type="match status" value="1"/>
</dbReference>
<evidence type="ECO:0000256" key="6">
    <source>
        <dbReference type="ARBA" id="ARBA00023136"/>
    </source>
</evidence>
<dbReference type="SUPFAM" id="SSF57424">
    <property type="entry name" value="LDL receptor-like module"/>
    <property type="match status" value="2"/>
</dbReference>
<reference evidence="12" key="1">
    <citation type="journal article" date="2023" name="PLoS Negl. Trop. Dis.">
        <title>A genome sequence for Biomphalaria pfeifferi, the major vector snail for the human-infecting parasite Schistosoma mansoni.</title>
        <authorList>
            <person name="Bu L."/>
            <person name="Lu L."/>
            <person name="Laidemitt M.R."/>
            <person name="Zhang S.M."/>
            <person name="Mutuku M."/>
            <person name="Mkoji G."/>
            <person name="Steinauer M."/>
            <person name="Loker E.S."/>
        </authorList>
    </citation>
    <scope>NUCLEOTIDE SEQUENCE</scope>
    <source>
        <strain evidence="12">KasaAsao</strain>
    </source>
</reference>
<dbReference type="GO" id="GO:0016324">
    <property type="term" value="C:apical plasma membrane"/>
    <property type="evidence" value="ECO:0007669"/>
    <property type="project" value="TreeGrafter"/>
</dbReference>
<evidence type="ECO:0000256" key="11">
    <source>
        <dbReference type="SAM" id="SignalP"/>
    </source>
</evidence>
<dbReference type="Gene3D" id="4.10.400.10">
    <property type="entry name" value="Low-density Lipoprotein Receptor"/>
    <property type="match status" value="2"/>
</dbReference>
<evidence type="ECO:0000256" key="10">
    <source>
        <dbReference type="PROSITE-ProRule" id="PRU00124"/>
    </source>
</evidence>
<evidence type="ECO:0000313" key="13">
    <source>
        <dbReference type="Proteomes" id="UP001233172"/>
    </source>
</evidence>
<feature type="disulfide bond" evidence="10">
    <location>
        <begin position="78"/>
        <end position="96"/>
    </location>
</feature>
<feature type="disulfide bond" evidence="10">
    <location>
        <begin position="51"/>
        <end position="66"/>
    </location>
</feature>
<keyword evidence="12" id="KW-0449">Lipoprotein</keyword>
<evidence type="ECO:0000256" key="7">
    <source>
        <dbReference type="ARBA" id="ARBA00023157"/>
    </source>
</evidence>
<gene>
    <name evidence="12" type="ORF">Bpfe_001143</name>
</gene>
<evidence type="ECO:0000313" key="12">
    <source>
        <dbReference type="EMBL" id="KAK0069966.1"/>
    </source>
</evidence>
<proteinExistence type="predicted"/>
<evidence type="ECO:0000256" key="8">
    <source>
        <dbReference type="ARBA" id="ARBA00023170"/>
    </source>
</evidence>
<dbReference type="PANTHER" id="PTHR22722">
    <property type="entry name" value="LOW-DENSITY LIPOPROTEIN RECEPTOR-RELATED PROTEIN 2-RELATED"/>
    <property type="match status" value="1"/>
</dbReference>
<feature type="chain" id="PRO_5041959943" evidence="11">
    <location>
        <begin position="21"/>
        <end position="108"/>
    </location>
</feature>
<comment type="caution">
    <text evidence="10">Lacks conserved residue(s) required for the propagation of feature annotation.</text>
</comment>
<keyword evidence="3 11" id="KW-0732">Signal</keyword>
<feature type="disulfide bond" evidence="10">
    <location>
        <begin position="32"/>
        <end position="44"/>
    </location>
</feature>
<feature type="signal peptide" evidence="11">
    <location>
        <begin position="1"/>
        <end position="20"/>
    </location>
</feature>
<dbReference type="InterPro" id="IPR002172">
    <property type="entry name" value="LDrepeatLR_classA_rpt"/>
</dbReference>
<dbReference type="InterPro" id="IPR036055">
    <property type="entry name" value="LDL_receptor-like_sf"/>
</dbReference>
<comment type="caution">
    <text evidence="12">The sequence shown here is derived from an EMBL/GenBank/DDBJ whole genome shotgun (WGS) entry which is preliminary data.</text>
</comment>
<evidence type="ECO:0000256" key="9">
    <source>
        <dbReference type="ARBA" id="ARBA00023180"/>
    </source>
</evidence>
<dbReference type="EMBL" id="JASAOG010000002">
    <property type="protein sequence ID" value="KAK0069966.1"/>
    <property type="molecule type" value="Genomic_DNA"/>
</dbReference>
<dbReference type="PROSITE" id="PS01209">
    <property type="entry name" value="LDLRA_1"/>
    <property type="match status" value="1"/>
</dbReference>
<dbReference type="AlphaFoldDB" id="A0AAD8FNY0"/>
<feature type="disulfide bond" evidence="10">
    <location>
        <begin position="39"/>
        <end position="57"/>
    </location>
</feature>
<dbReference type="FunFam" id="4.10.400.10:FF:000011">
    <property type="entry name" value="Low-density lipoprotein receptor-related protein 1"/>
    <property type="match status" value="1"/>
</dbReference>
<dbReference type="Pfam" id="PF00057">
    <property type="entry name" value="Ldl_recept_a"/>
    <property type="match status" value="2"/>
</dbReference>
<evidence type="ECO:0000256" key="1">
    <source>
        <dbReference type="ARBA" id="ARBA00004167"/>
    </source>
</evidence>
<keyword evidence="4" id="KW-0677">Repeat</keyword>
<dbReference type="SMART" id="SM00192">
    <property type="entry name" value="LDLa"/>
    <property type="match status" value="2"/>
</dbReference>
<dbReference type="PRINTS" id="PR00261">
    <property type="entry name" value="LDLRECEPTOR"/>
</dbReference>
<keyword evidence="13" id="KW-1185">Reference proteome</keyword>
<keyword evidence="9" id="KW-0325">Glycoprotein</keyword>
<comment type="subcellular location">
    <subcellularLocation>
        <location evidence="1">Membrane</location>
        <topology evidence="1">Single-pass membrane protein</topology>
    </subcellularLocation>
</comment>
<dbReference type="GO" id="GO:0043235">
    <property type="term" value="C:receptor complex"/>
    <property type="evidence" value="ECO:0007669"/>
    <property type="project" value="TreeGrafter"/>
</dbReference>
<dbReference type="CDD" id="cd00112">
    <property type="entry name" value="LDLa"/>
    <property type="match status" value="2"/>
</dbReference>
<keyword evidence="5" id="KW-1133">Transmembrane helix</keyword>
<evidence type="ECO:0000256" key="3">
    <source>
        <dbReference type="ARBA" id="ARBA00022729"/>
    </source>
</evidence>
<dbReference type="PROSITE" id="PS50068">
    <property type="entry name" value="LDLRA_2"/>
    <property type="match status" value="2"/>
</dbReference>
<feature type="disulfide bond" evidence="10">
    <location>
        <begin position="90"/>
        <end position="105"/>
    </location>
</feature>
<evidence type="ECO:0000256" key="5">
    <source>
        <dbReference type="ARBA" id="ARBA00022989"/>
    </source>
</evidence>
<accession>A0AAD8FNY0</accession>
<sequence>MLSKLCVLGVVMCLVCVINAKKDKRYLVREVCNSSSFQCADKSCIPGTWYCDTDEDCPDGSDEARCPTDCSGENQFKCNNGNCITGVFKCDGDNDCGDRSDELNCPSG</sequence>
<keyword evidence="8 12" id="KW-0675">Receptor</keyword>
<dbReference type="PANTHER" id="PTHR22722:SF15">
    <property type="entry name" value="LOW-DENSITY LIPOPROTEIN RECEPTOR-RELATED"/>
    <property type="match status" value="1"/>
</dbReference>
<evidence type="ECO:0000256" key="2">
    <source>
        <dbReference type="ARBA" id="ARBA00022692"/>
    </source>
</evidence>
<dbReference type="GO" id="GO:0006898">
    <property type="term" value="P:receptor-mediated endocytosis"/>
    <property type="evidence" value="ECO:0007669"/>
    <property type="project" value="TreeGrafter"/>
</dbReference>
<protein>
    <submittedName>
        <fullName evidence="12">Low-density lipoprotein receptor-related protein 2</fullName>
    </submittedName>
</protein>
<evidence type="ECO:0000256" key="4">
    <source>
        <dbReference type="ARBA" id="ARBA00022737"/>
    </source>
</evidence>
<keyword evidence="6" id="KW-0472">Membrane</keyword>
<dbReference type="InterPro" id="IPR023415">
    <property type="entry name" value="LDLR_class-A_CS"/>
</dbReference>
<name>A0AAD8FNY0_BIOPF</name>
<organism evidence="12 13">
    <name type="scientific">Biomphalaria pfeifferi</name>
    <name type="common">Bloodfluke planorb</name>
    <name type="synonym">Freshwater snail</name>
    <dbReference type="NCBI Taxonomy" id="112525"/>
    <lineage>
        <taxon>Eukaryota</taxon>
        <taxon>Metazoa</taxon>
        <taxon>Spiralia</taxon>
        <taxon>Lophotrochozoa</taxon>
        <taxon>Mollusca</taxon>
        <taxon>Gastropoda</taxon>
        <taxon>Heterobranchia</taxon>
        <taxon>Euthyneura</taxon>
        <taxon>Panpulmonata</taxon>
        <taxon>Hygrophila</taxon>
        <taxon>Lymnaeoidea</taxon>
        <taxon>Planorbidae</taxon>
        <taxon>Biomphalaria</taxon>
    </lineage>
</organism>
<keyword evidence="7 10" id="KW-1015">Disulfide bond</keyword>
<keyword evidence="2" id="KW-0812">Transmembrane</keyword>
<reference evidence="12" key="2">
    <citation type="submission" date="2023-04" db="EMBL/GenBank/DDBJ databases">
        <authorList>
            <person name="Bu L."/>
            <person name="Lu L."/>
            <person name="Laidemitt M.R."/>
            <person name="Zhang S.M."/>
            <person name="Mutuku M."/>
            <person name="Mkoji G."/>
            <person name="Steinauer M."/>
            <person name="Loker E.S."/>
        </authorList>
    </citation>
    <scope>NUCLEOTIDE SEQUENCE</scope>
    <source>
        <strain evidence="12">KasaAsao</strain>
        <tissue evidence="12">Whole Snail</tissue>
    </source>
</reference>
<dbReference type="InterPro" id="IPR051221">
    <property type="entry name" value="LDLR-related"/>
</dbReference>
<dbReference type="Proteomes" id="UP001233172">
    <property type="component" value="Unassembled WGS sequence"/>
</dbReference>